<dbReference type="FunFam" id="3.30.565.10:FF:000006">
    <property type="entry name" value="Sensor histidine kinase WalK"/>
    <property type="match status" value="1"/>
</dbReference>
<dbReference type="Pfam" id="PF02518">
    <property type="entry name" value="HATPase_c"/>
    <property type="match status" value="1"/>
</dbReference>
<evidence type="ECO:0000256" key="5">
    <source>
        <dbReference type="ARBA" id="ARBA00022553"/>
    </source>
</evidence>
<dbReference type="InterPro" id="IPR003594">
    <property type="entry name" value="HATPase_dom"/>
</dbReference>
<dbReference type="PROSITE" id="PS50109">
    <property type="entry name" value="HIS_KIN"/>
    <property type="match status" value="1"/>
</dbReference>
<keyword evidence="12" id="KW-0175">Coiled coil</keyword>
<dbReference type="GO" id="GO:0000155">
    <property type="term" value="F:phosphorelay sensor kinase activity"/>
    <property type="evidence" value="ECO:0007669"/>
    <property type="project" value="InterPro"/>
</dbReference>
<dbReference type="SUPFAM" id="SSF55874">
    <property type="entry name" value="ATPase domain of HSP90 chaperone/DNA topoisomerase II/histidine kinase"/>
    <property type="match status" value="1"/>
</dbReference>
<organism evidence="15 16">
    <name type="scientific">Hydrogenophilus thermoluteolus</name>
    <name type="common">Pseudomonas hydrogenothermophila</name>
    <dbReference type="NCBI Taxonomy" id="297"/>
    <lineage>
        <taxon>Bacteria</taxon>
        <taxon>Pseudomonadati</taxon>
        <taxon>Pseudomonadota</taxon>
        <taxon>Hydrogenophilia</taxon>
        <taxon>Hydrogenophilales</taxon>
        <taxon>Hydrogenophilaceae</taxon>
        <taxon>Hydrogenophilus</taxon>
    </lineage>
</organism>
<evidence type="ECO:0000256" key="6">
    <source>
        <dbReference type="ARBA" id="ARBA00022679"/>
    </source>
</evidence>
<protein>
    <recommendedName>
        <fullName evidence="4">histidine kinase</fullName>
        <ecNumber evidence="4">2.7.13.3</ecNumber>
    </recommendedName>
</protein>
<evidence type="ECO:0000313" key="15">
    <source>
        <dbReference type="EMBL" id="BBD77723.1"/>
    </source>
</evidence>
<dbReference type="EMBL" id="AP018558">
    <property type="protein sequence ID" value="BBD77723.1"/>
    <property type="molecule type" value="Genomic_DNA"/>
</dbReference>
<feature type="transmembrane region" description="Helical" evidence="13">
    <location>
        <begin position="163"/>
        <end position="182"/>
    </location>
</feature>
<accession>A0A2Z6DZ19</accession>
<evidence type="ECO:0000256" key="11">
    <source>
        <dbReference type="ARBA" id="ARBA00023136"/>
    </source>
</evidence>
<dbReference type="EC" id="2.7.13.3" evidence="4"/>
<dbReference type="InterPro" id="IPR003661">
    <property type="entry name" value="HisK_dim/P_dom"/>
</dbReference>
<dbReference type="KEGG" id="htl:HPTL_1461"/>
<comment type="subcellular location">
    <subcellularLocation>
        <location evidence="2">Membrane</location>
        <topology evidence="2">Multi-pass membrane protein</topology>
    </subcellularLocation>
</comment>
<dbReference type="GO" id="GO:0016020">
    <property type="term" value="C:membrane"/>
    <property type="evidence" value="ECO:0007669"/>
    <property type="project" value="UniProtKB-SubCell"/>
</dbReference>
<feature type="transmembrane region" description="Helical" evidence="13">
    <location>
        <begin position="333"/>
        <end position="362"/>
    </location>
</feature>
<comment type="similarity">
    <text evidence="3">Belongs to the sodium:solute symporter (SSF) (TC 2.A.21) family.</text>
</comment>
<feature type="transmembrane region" description="Helical" evidence="13">
    <location>
        <begin position="77"/>
        <end position="97"/>
    </location>
</feature>
<evidence type="ECO:0000256" key="12">
    <source>
        <dbReference type="SAM" id="Coils"/>
    </source>
</evidence>
<evidence type="ECO:0000256" key="1">
    <source>
        <dbReference type="ARBA" id="ARBA00000085"/>
    </source>
</evidence>
<feature type="transmembrane region" description="Helical" evidence="13">
    <location>
        <begin position="12"/>
        <end position="34"/>
    </location>
</feature>
<feature type="transmembrane region" description="Helical" evidence="13">
    <location>
        <begin position="194"/>
        <end position="222"/>
    </location>
</feature>
<feature type="coiled-coil region" evidence="12">
    <location>
        <begin position="643"/>
        <end position="673"/>
    </location>
</feature>
<dbReference type="PRINTS" id="PR00344">
    <property type="entry name" value="BCTRLSENSOR"/>
</dbReference>
<dbReference type="Pfam" id="PF00512">
    <property type="entry name" value="HisKA"/>
    <property type="match status" value="1"/>
</dbReference>
<dbReference type="PANTHER" id="PTHR43711:SF1">
    <property type="entry name" value="HISTIDINE KINASE 1"/>
    <property type="match status" value="1"/>
</dbReference>
<evidence type="ECO:0000256" key="4">
    <source>
        <dbReference type="ARBA" id="ARBA00012438"/>
    </source>
</evidence>
<dbReference type="InterPro" id="IPR036890">
    <property type="entry name" value="HATPase_C_sf"/>
</dbReference>
<dbReference type="AlphaFoldDB" id="A0A2Z6DZ19"/>
<evidence type="ECO:0000256" key="3">
    <source>
        <dbReference type="ARBA" id="ARBA00006434"/>
    </source>
</evidence>
<feature type="transmembrane region" description="Helical" evidence="13">
    <location>
        <begin position="410"/>
        <end position="434"/>
    </location>
</feature>
<feature type="transmembrane region" description="Helical" evidence="13">
    <location>
        <begin position="125"/>
        <end position="143"/>
    </location>
</feature>
<dbReference type="InterPro" id="IPR005467">
    <property type="entry name" value="His_kinase_dom"/>
</dbReference>
<dbReference type="SUPFAM" id="SSF47384">
    <property type="entry name" value="Homodimeric domain of signal transducing histidine kinase"/>
    <property type="match status" value="1"/>
</dbReference>
<dbReference type="Proteomes" id="UP000262004">
    <property type="component" value="Chromosome"/>
</dbReference>
<dbReference type="SMART" id="SM00387">
    <property type="entry name" value="HATPase_c"/>
    <property type="match status" value="1"/>
</dbReference>
<dbReference type="SMART" id="SM00388">
    <property type="entry name" value="HisKA"/>
    <property type="match status" value="1"/>
</dbReference>
<evidence type="ECO:0000256" key="8">
    <source>
        <dbReference type="ARBA" id="ARBA00022777"/>
    </source>
</evidence>
<keyword evidence="10" id="KW-0902">Two-component regulatory system</keyword>
<dbReference type="CDD" id="cd10322">
    <property type="entry name" value="SLC5sbd"/>
    <property type="match status" value="1"/>
</dbReference>
<feature type="transmembrane region" description="Helical" evidence="13">
    <location>
        <begin position="293"/>
        <end position="313"/>
    </location>
</feature>
<dbReference type="OrthoDB" id="567977at2"/>
<keyword evidence="9 13" id="KW-1133">Transmembrane helix</keyword>
<feature type="transmembrane region" description="Helical" evidence="13">
    <location>
        <begin position="383"/>
        <end position="404"/>
    </location>
</feature>
<sequence length="909" mass="98011">MAEATRGLGLVAPGVAAAAAFGYLLLLFAVAFWADRRAAQHRSVIDRSWVYSLSIGVYCTAWTFFGSVGVAAERGLWFLPIYFGPTLVMLAAPLVLVPMLRVAKSLRLTSLSDLLSTRFGHSARLGRWVALALVVVSIPYVALQLKAIALAFEIVSGGAGGEAARTFWLVVVLALFAALFGTRRLDVTERHEGLVAAVAFESAVKLGAFLLLGVVIGAVLLGDAEGALRAAWWDAWQAVPKIDAVAAMGYGDWLALIVLAGVAFVLLPRQFQVLVVENVRAEHLTRASWQFPLYLWALNLFVVPVALLGKVLLPEGVISDSFVLTVPLALHEHWLAVVVFLGGISAATSMVIVESVALATMISNDWVAPWWLRRGKTLAAGHLLWVRRAVIVAVIAAGYLFFLLAGESHALIAIGLVSFLGVAQLAPAVVAAFLWPGASAVGVAAGLFVGLVVWGYTALLPLLIRSGWFPEAWLVVGPAGIAWLRPEALFGVEGMAPVTASLVWSVLANGVVLIAVSVLCPPDGATRAIARRFVADQLFRASRKGAATIADASVAPVRSHWRAKTQSSAVLEVLARFVSAERLEEALRAFRAERGLAADAPLVVDEAFVAFAERLLSGAIGGVAARLVLEGVLGERAPAWDEVMALVDEARAVREANERLRELDRMKDEFIASVSHELRTPLAAVRAYAELLAADPDIDRETRRKFYQTMVRESERLTRLVNQVLDLAKLDSGHAEWRHEAVDLRRVVQEVAETIRPVVRERGGELRVVVPQEEAICFGDHDRLVQLLLNLVGNAVQFMKVPRGRVAVTLQPDAQGWRLIVEDNGPGVPPEERQAIFERFHRAAQSRAHTTGTGLGLAIAKRIAEHMGGAIAVDESPLGGARFVVTLPRGTVSVENRERENEPQDLGGG</sequence>
<evidence type="ECO:0000256" key="10">
    <source>
        <dbReference type="ARBA" id="ARBA00023012"/>
    </source>
</evidence>
<evidence type="ECO:0000259" key="14">
    <source>
        <dbReference type="PROSITE" id="PS50109"/>
    </source>
</evidence>
<evidence type="ECO:0000313" key="16">
    <source>
        <dbReference type="Proteomes" id="UP000262004"/>
    </source>
</evidence>
<dbReference type="InterPro" id="IPR038377">
    <property type="entry name" value="Na/Glc_symporter_sf"/>
</dbReference>
<feature type="transmembrane region" description="Helical" evidence="13">
    <location>
        <begin position="49"/>
        <end position="71"/>
    </location>
</feature>
<keyword evidence="16" id="KW-1185">Reference proteome</keyword>
<dbReference type="InterPro" id="IPR036097">
    <property type="entry name" value="HisK_dim/P_sf"/>
</dbReference>
<gene>
    <name evidence="15" type="ORF">HPTL_1461</name>
</gene>
<dbReference type="CDD" id="cd00082">
    <property type="entry name" value="HisKA"/>
    <property type="match status" value="1"/>
</dbReference>
<dbReference type="RefSeq" id="WP_119335437.1">
    <property type="nucleotide sequence ID" value="NZ_AP018558.1"/>
</dbReference>
<evidence type="ECO:0000256" key="13">
    <source>
        <dbReference type="SAM" id="Phobius"/>
    </source>
</evidence>
<name>A0A2Z6DZ19_HYDTE</name>
<evidence type="ECO:0000256" key="7">
    <source>
        <dbReference type="ARBA" id="ARBA00022692"/>
    </source>
</evidence>
<dbReference type="CDD" id="cd00075">
    <property type="entry name" value="HATPase"/>
    <property type="match status" value="1"/>
</dbReference>
<keyword evidence="11 13" id="KW-0472">Membrane</keyword>
<evidence type="ECO:0000256" key="2">
    <source>
        <dbReference type="ARBA" id="ARBA00004141"/>
    </source>
</evidence>
<dbReference type="Gene3D" id="1.20.1730.10">
    <property type="entry name" value="Sodium/glucose cotransporter"/>
    <property type="match status" value="1"/>
</dbReference>
<dbReference type="GO" id="GO:0022857">
    <property type="term" value="F:transmembrane transporter activity"/>
    <property type="evidence" value="ECO:0007669"/>
    <property type="project" value="InterPro"/>
</dbReference>
<dbReference type="PANTHER" id="PTHR43711">
    <property type="entry name" value="TWO-COMPONENT HISTIDINE KINASE"/>
    <property type="match status" value="1"/>
</dbReference>
<dbReference type="InterPro" id="IPR050736">
    <property type="entry name" value="Sensor_HK_Regulatory"/>
</dbReference>
<dbReference type="Gene3D" id="3.30.565.10">
    <property type="entry name" value="Histidine kinase-like ATPase, C-terminal domain"/>
    <property type="match status" value="1"/>
</dbReference>
<keyword evidence="8 15" id="KW-0418">Kinase</keyword>
<dbReference type="PROSITE" id="PS50283">
    <property type="entry name" value="NA_SOLUT_SYMP_3"/>
    <property type="match status" value="1"/>
</dbReference>
<reference evidence="15 16" key="1">
    <citation type="submission" date="2018-04" db="EMBL/GenBank/DDBJ databases">
        <title>Complete genome sequence of Hydrogenophilus thermoluteolus TH-1.</title>
        <authorList>
            <person name="Arai H."/>
        </authorList>
    </citation>
    <scope>NUCLEOTIDE SEQUENCE [LARGE SCALE GENOMIC DNA]</scope>
    <source>
        <strain evidence="15 16">TH-1</strain>
    </source>
</reference>
<dbReference type="InterPro" id="IPR004358">
    <property type="entry name" value="Sig_transdc_His_kin-like_C"/>
</dbReference>
<feature type="transmembrane region" description="Helical" evidence="13">
    <location>
        <begin position="242"/>
        <end position="267"/>
    </location>
</feature>
<keyword evidence="7 13" id="KW-0812">Transmembrane</keyword>
<proteinExistence type="inferred from homology"/>
<keyword evidence="5" id="KW-0597">Phosphoprotein</keyword>
<dbReference type="FunFam" id="1.10.287.130:FF:000001">
    <property type="entry name" value="Two-component sensor histidine kinase"/>
    <property type="match status" value="1"/>
</dbReference>
<feature type="domain" description="Histidine kinase" evidence="14">
    <location>
        <begin position="673"/>
        <end position="891"/>
    </location>
</feature>
<comment type="catalytic activity">
    <reaction evidence="1">
        <text>ATP + protein L-histidine = ADP + protein N-phospho-L-histidine.</text>
        <dbReference type="EC" id="2.7.13.3"/>
    </reaction>
</comment>
<feature type="transmembrane region" description="Helical" evidence="13">
    <location>
        <begin position="441"/>
        <end position="464"/>
    </location>
</feature>
<dbReference type="InterPro" id="IPR001734">
    <property type="entry name" value="Na/solute_symporter"/>
</dbReference>
<evidence type="ECO:0000256" key="9">
    <source>
        <dbReference type="ARBA" id="ARBA00022989"/>
    </source>
</evidence>
<dbReference type="Gene3D" id="1.10.287.130">
    <property type="match status" value="1"/>
</dbReference>
<keyword evidence="6" id="KW-0808">Transferase</keyword>